<gene>
    <name evidence="2" type="ORF">ABB37_05917</name>
</gene>
<protein>
    <submittedName>
        <fullName evidence="2">Uncharacterized protein</fullName>
    </submittedName>
</protein>
<dbReference type="AlphaFoldDB" id="A0A0M9FYN6"/>
<evidence type="ECO:0000313" key="2">
    <source>
        <dbReference type="EMBL" id="KPA78830.1"/>
    </source>
</evidence>
<dbReference type="OMA" id="PFMAERA"/>
<reference evidence="2 3" key="1">
    <citation type="submission" date="2015-07" db="EMBL/GenBank/DDBJ databases">
        <title>High-quality genome of monoxenous trypanosomatid Leptomonas pyrrhocoris.</title>
        <authorList>
            <person name="Flegontov P."/>
            <person name="Butenko A."/>
            <person name="Firsov S."/>
            <person name="Vlcek C."/>
            <person name="Logacheva M.D."/>
            <person name="Field M."/>
            <person name="Filatov D."/>
            <person name="Flegontova O."/>
            <person name="Gerasimov E."/>
            <person name="Jackson A.P."/>
            <person name="Kelly S."/>
            <person name="Opperdoes F."/>
            <person name="O'Reilly A."/>
            <person name="Votypka J."/>
            <person name="Yurchenko V."/>
            <person name="Lukes J."/>
        </authorList>
    </citation>
    <scope>NUCLEOTIDE SEQUENCE [LARGE SCALE GENOMIC DNA]</scope>
    <source>
        <strain evidence="2">H10</strain>
    </source>
</reference>
<comment type="caution">
    <text evidence="2">The sequence shown here is derived from an EMBL/GenBank/DDBJ whole genome shotgun (WGS) entry which is preliminary data.</text>
</comment>
<keyword evidence="3" id="KW-1185">Reference proteome</keyword>
<dbReference type="RefSeq" id="XP_015657269.1">
    <property type="nucleotide sequence ID" value="XM_015804135.1"/>
</dbReference>
<sequence>MAEKAMKKKLVLPPPIHRLYRFLGETQHRALHLSSQRHPAVASMASPAPTPSPTSNEESATPPQGDVYDFTFSRREAVQLRTRQRRYLRQQYASPHAPQLVHLEDVADTLLHECEINGSRTNVDNGEGEEEEEDEHDGYIRSAFDPAMTTSERVSELLAVFCTRGTPQDEFISAVFHFRLAVLQKTCKAVPIGVVVPSLVRPVVGLNDAVLTRRSRRDAAMAQAADSEADAEPKVTYPHPGTPFTFEDLARDPVQLSAERRLERRTALLHRRTLSEDLYGTPTPYL</sequence>
<proteinExistence type="predicted"/>
<evidence type="ECO:0000256" key="1">
    <source>
        <dbReference type="SAM" id="MobiDB-lite"/>
    </source>
</evidence>
<organism evidence="2 3">
    <name type="scientific">Leptomonas pyrrhocoris</name>
    <name type="common">Firebug parasite</name>
    <dbReference type="NCBI Taxonomy" id="157538"/>
    <lineage>
        <taxon>Eukaryota</taxon>
        <taxon>Discoba</taxon>
        <taxon>Euglenozoa</taxon>
        <taxon>Kinetoplastea</taxon>
        <taxon>Metakinetoplastina</taxon>
        <taxon>Trypanosomatida</taxon>
        <taxon>Trypanosomatidae</taxon>
        <taxon>Leishmaniinae</taxon>
        <taxon>Leptomonas</taxon>
    </lineage>
</organism>
<dbReference type="EMBL" id="LGTL01000012">
    <property type="protein sequence ID" value="KPA78830.1"/>
    <property type="molecule type" value="Genomic_DNA"/>
</dbReference>
<evidence type="ECO:0000313" key="3">
    <source>
        <dbReference type="Proteomes" id="UP000037923"/>
    </source>
</evidence>
<dbReference type="OrthoDB" id="273856at2759"/>
<dbReference type="Proteomes" id="UP000037923">
    <property type="component" value="Unassembled WGS sequence"/>
</dbReference>
<dbReference type="VEuPathDB" id="TriTrypDB:LpyrH10_12_0950"/>
<feature type="region of interest" description="Disordered" evidence="1">
    <location>
        <begin position="31"/>
        <end position="69"/>
    </location>
</feature>
<feature type="compositionally biased region" description="Low complexity" evidence="1">
    <location>
        <begin position="39"/>
        <end position="63"/>
    </location>
</feature>
<dbReference type="GeneID" id="26906207"/>
<accession>A0A0M9FYN6</accession>
<name>A0A0M9FYN6_LEPPY</name>